<dbReference type="PANTHER" id="PTHR48022">
    <property type="entry name" value="PLASTIDIC GLUCOSE TRANSPORTER 4"/>
    <property type="match status" value="1"/>
</dbReference>
<dbReference type="EMBL" id="JACAZE010000001">
    <property type="protein sequence ID" value="KAF7323458.1"/>
    <property type="molecule type" value="Genomic_DNA"/>
</dbReference>
<dbReference type="OrthoDB" id="8120565at2759"/>
<sequence length="198" mass="21751">MSSDNTSSTYNKSTGQYHSVKGTAVETIGNMTGLESWQKSGKEEHAAGEAEYKAAQAHEYVDGATDLGSLSAAVPLYNSEISPPELRGTVVSIQQFSIVTGICISFWFIVGKVVPDMLNVFKYGTYLFFLMFMLMGIAFAYWVLPETFGKSLEEMDLAFGSGEGQEDLARMERILVALETKDKEHPRKSDASETKGEV</sequence>
<evidence type="ECO:0000256" key="2">
    <source>
        <dbReference type="ARBA" id="ARBA00022692"/>
    </source>
</evidence>
<dbReference type="SUPFAM" id="SSF103473">
    <property type="entry name" value="MFS general substrate transporter"/>
    <property type="match status" value="1"/>
</dbReference>
<dbReference type="PANTHER" id="PTHR48022:SF2">
    <property type="entry name" value="PLASTIDIC GLUCOSE TRANSPORTER 4"/>
    <property type="match status" value="1"/>
</dbReference>
<gene>
    <name evidence="6" type="ORF">HMN09_00126800</name>
</gene>
<comment type="caution">
    <text evidence="6">The sequence shown here is derived from an EMBL/GenBank/DDBJ whole genome shotgun (WGS) entry which is preliminary data.</text>
</comment>
<keyword evidence="2 5" id="KW-0812">Transmembrane</keyword>
<dbReference type="InterPro" id="IPR050360">
    <property type="entry name" value="MFS_Sugar_Transporters"/>
</dbReference>
<feature type="transmembrane region" description="Helical" evidence="5">
    <location>
        <begin position="96"/>
        <end position="114"/>
    </location>
</feature>
<keyword evidence="7" id="KW-1185">Reference proteome</keyword>
<dbReference type="AlphaFoldDB" id="A0A8H6TQS3"/>
<proteinExistence type="predicted"/>
<evidence type="ECO:0000256" key="3">
    <source>
        <dbReference type="ARBA" id="ARBA00022989"/>
    </source>
</evidence>
<dbReference type="Gene3D" id="1.20.1250.20">
    <property type="entry name" value="MFS general substrate transporter like domains"/>
    <property type="match status" value="2"/>
</dbReference>
<reference evidence="6" key="1">
    <citation type="submission" date="2020-05" db="EMBL/GenBank/DDBJ databases">
        <title>Mycena genomes resolve the evolution of fungal bioluminescence.</title>
        <authorList>
            <person name="Tsai I.J."/>
        </authorList>
    </citation>
    <scope>NUCLEOTIDE SEQUENCE</scope>
    <source>
        <strain evidence="6">110903Hualien_Pintung</strain>
    </source>
</reference>
<organism evidence="6 7">
    <name type="scientific">Mycena chlorophos</name>
    <name type="common">Agaric fungus</name>
    <name type="synonym">Agaricus chlorophos</name>
    <dbReference type="NCBI Taxonomy" id="658473"/>
    <lineage>
        <taxon>Eukaryota</taxon>
        <taxon>Fungi</taxon>
        <taxon>Dikarya</taxon>
        <taxon>Basidiomycota</taxon>
        <taxon>Agaricomycotina</taxon>
        <taxon>Agaricomycetes</taxon>
        <taxon>Agaricomycetidae</taxon>
        <taxon>Agaricales</taxon>
        <taxon>Marasmiineae</taxon>
        <taxon>Mycenaceae</taxon>
        <taxon>Mycena</taxon>
    </lineage>
</organism>
<keyword evidence="3 5" id="KW-1133">Transmembrane helix</keyword>
<dbReference type="Pfam" id="PF00083">
    <property type="entry name" value="Sugar_tr"/>
    <property type="match status" value="1"/>
</dbReference>
<evidence type="ECO:0000313" key="6">
    <source>
        <dbReference type="EMBL" id="KAF7323458.1"/>
    </source>
</evidence>
<evidence type="ECO:0000256" key="4">
    <source>
        <dbReference type="ARBA" id="ARBA00023136"/>
    </source>
</evidence>
<dbReference type="GO" id="GO:0005351">
    <property type="term" value="F:carbohydrate:proton symporter activity"/>
    <property type="evidence" value="ECO:0007669"/>
    <property type="project" value="TreeGrafter"/>
</dbReference>
<evidence type="ECO:0000256" key="5">
    <source>
        <dbReference type="SAM" id="Phobius"/>
    </source>
</evidence>
<dbReference type="Proteomes" id="UP000613580">
    <property type="component" value="Unassembled WGS sequence"/>
</dbReference>
<comment type="subcellular location">
    <subcellularLocation>
        <location evidence="1">Membrane</location>
        <topology evidence="1">Multi-pass membrane protein</topology>
    </subcellularLocation>
</comment>
<feature type="transmembrane region" description="Helical" evidence="5">
    <location>
        <begin position="126"/>
        <end position="144"/>
    </location>
</feature>
<protein>
    <submittedName>
        <fullName evidence="6">Hexose transport-related protein</fullName>
    </submittedName>
</protein>
<dbReference type="GO" id="GO:0016020">
    <property type="term" value="C:membrane"/>
    <property type="evidence" value="ECO:0007669"/>
    <property type="project" value="UniProtKB-SubCell"/>
</dbReference>
<dbReference type="InterPro" id="IPR036259">
    <property type="entry name" value="MFS_trans_sf"/>
</dbReference>
<name>A0A8H6TQS3_MYCCL</name>
<dbReference type="InterPro" id="IPR005828">
    <property type="entry name" value="MFS_sugar_transport-like"/>
</dbReference>
<accession>A0A8H6TQS3</accession>
<evidence type="ECO:0000256" key="1">
    <source>
        <dbReference type="ARBA" id="ARBA00004141"/>
    </source>
</evidence>
<keyword evidence="4 5" id="KW-0472">Membrane</keyword>
<evidence type="ECO:0000313" key="7">
    <source>
        <dbReference type="Proteomes" id="UP000613580"/>
    </source>
</evidence>